<protein>
    <submittedName>
        <fullName evidence="1">11564_t:CDS:1</fullName>
    </submittedName>
</protein>
<evidence type="ECO:0000313" key="2">
    <source>
        <dbReference type="Proteomes" id="UP000789366"/>
    </source>
</evidence>
<evidence type="ECO:0000313" key="1">
    <source>
        <dbReference type="EMBL" id="CAG8680753.1"/>
    </source>
</evidence>
<keyword evidence="2" id="KW-1185">Reference proteome</keyword>
<gene>
    <name evidence="1" type="ORF">SPELUC_LOCUS10143</name>
</gene>
<feature type="non-terminal residue" evidence="1">
    <location>
        <position position="1"/>
    </location>
</feature>
<accession>A0ACA9P2A0</accession>
<comment type="caution">
    <text evidence="1">The sequence shown here is derived from an EMBL/GenBank/DDBJ whole genome shotgun (WGS) entry which is preliminary data.</text>
</comment>
<organism evidence="1 2">
    <name type="scientific">Cetraspora pellucida</name>
    <dbReference type="NCBI Taxonomy" id="1433469"/>
    <lineage>
        <taxon>Eukaryota</taxon>
        <taxon>Fungi</taxon>
        <taxon>Fungi incertae sedis</taxon>
        <taxon>Mucoromycota</taxon>
        <taxon>Glomeromycotina</taxon>
        <taxon>Glomeromycetes</taxon>
        <taxon>Diversisporales</taxon>
        <taxon>Gigasporaceae</taxon>
        <taxon>Cetraspora</taxon>
    </lineage>
</organism>
<name>A0ACA9P2A0_9GLOM</name>
<dbReference type="Proteomes" id="UP000789366">
    <property type="component" value="Unassembled WGS sequence"/>
</dbReference>
<dbReference type="EMBL" id="CAJVPW010018256">
    <property type="protein sequence ID" value="CAG8680753.1"/>
    <property type="molecule type" value="Genomic_DNA"/>
</dbReference>
<proteinExistence type="predicted"/>
<sequence>QIHEVAKLREFANDVLNKKTIQEEWSKEKDQELKQHKENYEEISTVPIGMQFEELAIIDLAKQIRYEISRFKTTNRIVSKNKKEKEKEIPTVNTPKMERFIKENLTQLEKKITIKSEFATENIRKQFQAKYKELLRSLLEKQGQMWKPQSETFSPEGTSKTRYEPKENIYRERPSSLVSDDEDFKLASRNVEEWLRNQTKTPPERSSSSVKEFINKNIINPLFRRHSRNISTTSLPQIPFKLKNEVNPEEDEEEFKLQNPSISRLKRQRSIRKNREIRRKMFKESKKEDITSDNKRNMKELDKYESDKEEETQGYRVPDSEDGDSLYAHFKEMPIEVPSMNIGHISIENSVENGYIGTPVNLAKKEIIVQSEIVNDINTKEIPPIHLNLKGEMKDSEALIRDKRQTLIKYNEEDKKASLAVVITKKTEEKKIAIDYRMLNKYLEQYREPLPDSKQMLQKISKYKYYIIMDIKLAYWQLVMHKNSKKYIATTFAEYGTYCWHALLFGLSTAPAYLIRTINKILEHLDYVVIYIDDFVILLNNKFKAKIKLIETVECLKKVGLKIKPSKCEFLIQVTIILNCKVLDEKIEKNVLKIKEMDKFVTPKNKTELQRFLGFMNYFRSFILDFAKVATPLYGLVETAKFK</sequence>
<reference evidence="1" key="1">
    <citation type="submission" date="2021-06" db="EMBL/GenBank/DDBJ databases">
        <authorList>
            <person name="Kallberg Y."/>
            <person name="Tangrot J."/>
            <person name="Rosling A."/>
        </authorList>
    </citation>
    <scope>NUCLEOTIDE SEQUENCE</scope>
    <source>
        <strain evidence="1">28 12/20/2015</strain>
    </source>
</reference>